<evidence type="ECO:0000313" key="2">
    <source>
        <dbReference type="Proteomes" id="UP000224634"/>
    </source>
</evidence>
<keyword evidence="2" id="KW-1185">Reference proteome</keyword>
<reference evidence="1 2" key="1">
    <citation type="submission" date="2017-10" db="EMBL/GenBank/DDBJ databases">
        <title>Comparative genomics in systemic dimorphic fungi from Ajellomycetaceae.</title>
        <authorList>
            <person name="Munoz J.F."/>
            <person name="Mcewen J.G."/>
            <person name="Clay O.K."/>
            <person name="Cuomo C.A."/>
        </authorList>
    </citation>
    <scope>NUCLEOTIDE SEQUENCE [LARGE SCALE GENOMIC DNA]</scope>
    <source>
        <strain evidence="1 2">UAMH7299</strain>
    </source>
</reference>
<evidence type="ECO:0000313" key="1">
    <source>
        <dbReference type="EMBL" id="PGH07739.1"/>
    </source>
</evidence>
<comment type="caution">
    <text evidence="1">The sequence shown here is derived from an EMBL/GenBank/DDBJ whole genome shotgun (WGS) entry which is preliminary data.</text>
</comment>
<organism evidence="1 2">
    <name type="scientific">Polytolypa hystricis (strain UAMH7299)</name>
    <dbReference type="NCBI Taxonomy" id="1447883"/>
    <lineage>
        <taxon>Eukaryota</taxon>
        <taxon>Fungi</taxon>
        <taxon>Dikarya</taxon>
        <taxon>Ascomycota</taxon>
        <taxon>Pezizomycotina</taxon>
        <taxon>Eurotiomycetes</taxon>
        <taxon>Eurotiomycetidae</taxon>
        <taxon>Onygenales</taxon>
        <taxon>Onygenales incertae sedis</taxon>
        <taxon>Polytolypa</taxon>
    </lineage>
</organism>
<dbReference type="AlphaFoldDB" id="A0A2B7XFQ4"/>
<sequence length="999" mass="111141">MSISKLNASWLSGHNENTLALANLNFDFSVFKVEPPPEYDGLRVALSSSRREAAEDGDLHQTARRLSALFRPLLPKTPTLIKAYGTRVSEISKKPTPNRNVGLRFSAMFSDWVGIDATSIWAAATSGPGAISAHLLACMIARVFTTSEATSIWYELVERRKEQLEKMVAEGMADISDELASRCNVSRAQLAEWDASARAWLQSADQIMTEKQSRLTRALEGLRLPVENGPELLDTVMKACTAALETMERLIEGTAQRVQTPAVLLGLSSWHIYPDLLVLGNVNIEPIKQLDPLVSNGGLLTIGMQLESGSDESIFWSLPLSFLRWYGDPVVTTGYIGPGHSRISPTELLFVTLGCLFEQWGPIASNNDFAASWVSLIFDVCKNSNVPLALGLHEPQDDDVLTHNQSWLYLLNRAAQAFLDSEDTEKREYQRLISFGRRKSSFLGEPASQIDSSRAGYQLKSLSNRSRVFHPNLETSEDESRKPMFGFLNVDTILKCLETPEERVELLRKVAERKCLDPTRYVIIYKKGTWQRDSGRVYENAFSELASIAPVLAASTRKRHTDGEEKRSSTLLNVRWRSAASVQIGEKLSGHDEPFFTAPEELFSLMGTNFFLGSPWSAIVWLPRHMILSNATFQPISDSFQMNRDPSEVLPEDMRTLLPDCRLNLSRIKQQFKCSGSSGVLDRKGTSLTRMLLSITSILSIYKLLPSATISTKILQRPMPEELSTEINAIFVPSGLSREVAFALVAYCESGNCILKPQSLLSVFALSTGNSIFVYGALLADPSEPVNIYELRRLHGNIGRPGTVLLISPTNPRVRKPDDEHWKVINHDLFDGKNDDCFKSTSLHISFTNYVLPLSVQDSGNIDSEAYLLESVVSIHDKGEWVADIDILTALAGKHDIRSSCNGTCSPEVSGVAPFLDSQKLVAIDCWEELLEPPRGHLIARAHNNWVARLALLSVAHQKEYSPLVLPPDFCHKCSTNILAWFNYARALDGPRSRLALIM</sequence>
<protein>
    <submittedName>
        <fullName evidence="1">Uncharacterized protein</fullName>
    </submittedName>
</protein>
<proteinExistence type="predicted"/>
<name>A0A2B7XFQ4_POLH7</name>
<dbReference type="OrthoDB" id="4200624at2759"/>
<dbReference type="Proteomes" id="UP000224634">
    <property type="component" value="Unassembled WGS sequence"/>
</dbReference>
<gene>
    <name evidence="1" type="ORF">AJ80_07944</name>
</gene>
<dbReference type="EMBL" id="PDNA01000165">
    <property type="protein sequence ID" value="PGH07739.1"/>
    <property type="molecule type" value="Genomic_DNA"/>
</dbReference>
<accession>A0A2B7XFQ4</accession>